<comment type="similarity">
    <text evidence="3 6">Belongs to the trehalose phosphatase family.</text>
</comment>
<dbReference type="InterPro" id="IPR023214">
    <property type="entry name" value="HAD_sf"/>
</dbReference>
<keyword evidence="6" id="KW-0479">Metal-binding</keyword>
<dbReference type="InterPro" id="IPR003337">
    <property type="entry name" value="Trehalose_PPase"/>
</dbReference>
<comment type="cofactor">
    <cofactor evidence="6">
        <name>Mg(2+)</name>
        <dbReference type="ChEBI" id="CHEBI:18420"/>
    </cofactor>
</comment>
<dbReference type="EMBL" id="JASNVH010000011">
    <property type="protein sequence ID" value="MDK4307392.1"/>
    <property type="molecule type" value="Genomic_DNA"/>
</dbReference>
<comment type="catalytic activity">
    <reaction evidence="1 6">
        <text>alpha,alpha-trehalose 6-phosphate + H2O = alpha,alpha-trehalose + phosphate</text>
        <dbReference type="Rhea" id="RHEA:23420"/>
        <dbReference type="ChEBI" id="CHEBI:15377"/>
        <dbReference type="ChEBI" id="CHEBI:16551"/>
        <dbReference type="ChEBI" id="CHEBI:43474"/>
        <dbReference type="ChEBI" id="CHEBI:58429"/>
        <dbReference type="EC" id="3.1.3.12"/>
    </reaction>
</comment>
<protein>
    <recommendedName>
        <fullName evidence="6">Trehalose 6-phosphate phosphatase</fullName>
        <ecNumber evidence="6">3.1.3.12</ecNumber>
    </recommendedName>
</protein>
<gene>
    <name evidence="7" type="primary">otsB</name>
    <name evidence="7" type="ORF">QPX42_07545</name>
</gene>
<evidence type="ECO:0000256" key="4">
    <source>
        <dbReference type="ARBA" id="ARBA00022801"/>
    </source>
</evidence>
<dbReference type="GO" id="GO:0005992">
    <property type="term" value="P:trehalose biosynthetic process"/>
    <property type="evidence" value="ECO:0007669"/>
    <property type="project" value="InterPro"/>
</dbReference>
<evidence type="ECO:0000256" key="1">
    <source>
        <dbReference type="ARBA" id="ARBA00000500"/>
    </source>
</evidence>
<dbReference type="InterPro" id="IPR036412">
    <property type="entry name" value="HAD-like_sf"/>
</dbReference>
<evidence type="ECO:0000313" key="8">
    <source>
        <dbReference type="Proteomes" id="UP001224412"/>
    </source>
</evidence>
<dbReference type="NCBIfam" id="TIGR01484">
    <property type="entry name" value="HAD-SF-IIB"/>
    <property type="match status" value="1"/>
</dbReference>
<organism evidence="7 8">
    <name type="scientific">Corynebacterium pseudodiphtheriticum</name>
    <dbReference type="NCBI Taxonomy" id="37637"/>
    <lineage>
        <taxon>Bacteria</taxon>
        <taxon>Bacillati</taxon>
        <taxon>Actinomycetota</taxon>
        <taxon>Actinomycetes</taxon>
        <taxon>Mycobacteriales</taxon>
        <taxon>Corynebacteriaceae</taxon>
        <taxon>Corynebacterium</taxon>
    </lineage>
</organism>
<evidence type="ECO:0000256" key="6">
    <source>
        <dbReference type="RuleBase" id="RU361117"/>
    </source>
</evidence>
<evidence type="ECO:0000256" key="2">
    <source>
        <dbReference type="ARBA" id="ARBA00005199"/>
    </source>
</evidence>
<sequence>MNTPHSLATHPAFVAAAESPHLLVVSDFDGTLAGFDPDPYAVHAHPSSLQALRELSGLPNTTVAVLSGRHVAGLEKVCPLEPPILLVGSHGAEDRDGATIPLTAKQQNFLDDVGAELEALATQPPGTYVENKPFQRVFHVAPLAVEDPAAAQEILARARQVDARGFPVTPGKNLVEFSALEITKGTWLQREKQRLQADAVVFIGDDVTDENAFAVLGPDDVGIKVGAGATCAGHRVADIDEVANVLQDLAARRGRYLARA</sequence>
<dbReference type="GO" id="GO:0004805">
    <property type="term" value="F:trehalose-phosphatase activity"/>
    <property type="evidence" value="ECO:0007669"/>
    <property type="project" value="UniProtKB-EC"/>
</dbReference>
<comment type="pathway">
    <text evidence="2 6">Glycan biosynthesis; trehalose biosynthesis.</text>
</comment>
<dbReference type="RefSeq" id="WP_284588933.1">
    <property type="nucleotide sequence ID" value="NZ_JASNUC010000006.1"/>
</dbReference>
<accession>A0AAP4F8J9</accession>
<dbReference type="Pfam" id="PF02358">
    <property type="entry name" value="Trehalose_PPase"/>
    <property type="match status" value="1"/>
</dbReference>
<evidence type="ECO:0000256" key="3">
    <source>
        <dbReference type="ARBA" id="ARBA00008770"/>
    </source>
</evidence>
<reference evidence="7" key="1">
    <citation type="submission" date="2023-05" db="EMBL/GenBank/DDBJ databases">
        <title>Metabolic capabilities are highly conserved among human nasal-associated Corynebacterium species in pangenomic analyses.</title>
        <authorList>
            <person name="Tran T.H."/>
            <person name="Roberts A.Q."/>
            <person name="Escapa I.F."/>
            <person name="Gao W."/>
            <person name="Conlan S."/>
            <person name="Kong H."/>
            <person name="Segre J.A."/>
            <person name="Kelly M.S."/>
            <person name="Lemon K.P."/>
        </authorList>
    </citation>
    <scope>NUCLEOTIDE SEQUENCE</scope>
    <source>
        <strain evidence="7">KPL2773</strain>
    </source>
</reference>
<dbReference type="SUPFAM" id="SSF56784">
    <property type="entry name" value="HAD-like"/>
    <property type="match status" value="1"/>
</dbReference>
<dbReference type="AlphaFoldDB" id="A0AAP4F8J9"/>
<dbReference type="GO" id="GO:0046872">
    <property type="term" value="F:metal ion binding"/>
    <property type="evidence" value="ECO:0007669"/>
    <property type="project" value="UniProtKB-KW"/>
</dbReference>
<evidence type="ECO:0000256" key="5">
    <source>
        <dbReference type="ARBA" id="ARBA00024179"/>
    </source>
</evidence>
<dbReference type="NCBIfam" id="TIGR00685">
    <property type="entry name" value="T6PP"/>
    <property type="match status" value="1"/>
</dbReference>
<keyword evidence="4 6" id="KW-0378">Hydrolase</keyword>
<name>A0AAP4F8J9_9CORY</name>
<keyword evidence="6" id="KW-0460">Magnesium</keyword>
<dbReference type="PANTHER" id="PTHR43768:SF3">
    <property type="entry name" value="TREHALOSE 6-PHOSPHATE PHOSPHATASE"/>
    <property type="match status" value="1"/>
</dbReference>
<dbReference type="Proteomes" id="UP001224412">
    <property type="component" value="Unassembled WGS sequence"/>
</dbReference>
<dbReference type="PANTHER" id="PTHR43768">
    <property type="entry name" value="TREHALOSE 6-PHOSPHATE PHOSPHATASE"/>
    <property type="match status" value="1"/>
</dbReference>
<evidence type="ECO:0000313" key="7">
    <source>
        <dbReference type="EMBL" id="MDK4307392.1"/>
    </source>
</evidence>
<dbReference type="InterPro" id="IPR044651">
    <property type="entry name" value="OTSB-like"/>
</dbReference>
<dbReference type="InterPro" id="IPR006379">
    <property type="entry name" value="HAD-SF_hydro_IIB"/>
</dbReference>
<dbReference type="Gene3D" id="3.30.70.1020">
    <property type="entry name" value="Trehalose-6-phosphate phosphatase related protein, domain 2"/>
    <property type="match status" value="1"/>
</dbReference>
<comment type="caution">
    <text evidence="7">The sequence shown here is derived from an EMBL/GenBank/DDBJ whole genome shotgun (WGS) entry which is preliminary data.</text>
</comment>
<dbReference type="EC" id="3.1.3.12" evidence="6"/>
<proteinExistence type="inferred from homology"/>
<comment type="function">
    <text evidence="5 6">Removes the phosphate from trehalose 6-phosphate to produce free trehalose.</text>
</comment>
<dbReference type="Gene3D" id="3.40.50.1000">
    <property type="entry name" value="HAD superfamily/HAD-like"/>
    <property type="match status" value="1"/>
</dbReference>